<comment type="caution">
    <text evidence="2">The sequence shown here is derived from an EMBL/GenBank/DDBJ whole genome shotgun (WGS) entry which is preliminary data.</text>
</comment>
<proteinExistence type="predicted"/>
<accession>A0AAE1WLS6</accession>
<dbReference type="EMBL" id="JACGWL010000009">
    <property type="protein sequence ID" value="KAK4395782.1"/>
    <property type="molecule type" value="Genomic_DNA"/>
</dbReference>
<name>A0AAE1WLS6_9LAMI</name>
<protein>
    <recommendedName>
        <fullName evidence="4">DUF4283 domain-containing protein</fullName>
    </recommendedName>
</protein>
<gene>
    <name evidence="2" type="ORF">Sango_1732500</name>
</gene>
<evidence type="ECO:0000313" key="2">
    <source>
        <dbReference type="EMBL" id="KAK4395782.1"/>
    </source>
</evidence>
<keyword evidence="1" id="KW-0472">Membrane</keyword>
<evidence type="ECO:0000313" key="3">
    <source>
        <dbReference type="Proteomes" id="UP001289374"/>
    </source>
</evidence>
<dbReference type="Proteomes" id="UP001289374">
    <property type="component" value="Unassembled WGS sequence"/>
</dbReference>
<evidence type="ECO:0000256" key="1">
    <source>
        <dbReference type="SAM" id="Phobius"/>
    </source>
</evidence>
<feature type="transmembrane region" description="Helical" evidence="1">
    <location>
        <begin position="35"/>
        <end position="55"/>
    </location>
</feature>
<evidence type="ECO:0008006" key="4">
    <source>
        <dbReference type="Google" id="ProtNLM"/>
    </source>
</evidence>
<reference evidence="2" key="1">
    <citation type="submission" date="2020-06" db="EMBL/GenBank/DDBJ databases">
        <authorList>
            <person name="Li T."/>
            <person name="Hu X."/>
            <person name="Zhang T."/>
            <person name="Song X."/>
            <person name="Zhang H."/>
            <person name="Dai N."/>
            <person name="Sheng W."/>
            <person name="Hou X."/>
            <person name="Wei L."/>
        </authorList>
    </citation>
    <scope>NUCLEOTIDE SEQUENCE</scope>
    <source>
        <strain evidence="2">K16</strain>
        <tissue evidence="2">Leaf</tissue>
    </source>
</reference>
<reference evidence="2" key="2">
    <citation type="journal article" date="2024" name="Plant">
        <title>Genomic evolution and insights into agronomic trait innovations of Sesamum species.</title>
        <authorList>
            <person name="Miao H."/>
            <person name="Wang L."/>
            <person name="Qu L."/>
            <person name="Liu H."/>
            <person name="Sun Y."/>
            <person name="Le M."/>
            <person name="Wang Q."/>
            <person name="Wei S."/>
            <person name="Zheng Y."/>
            <person name="Lin W."/>
            <person name="Duan Y."/>
            <person name="Cao H."/>
            <person name="Xiong S."/>
            <person name="Wang X."/>
            <person name="Wei L."/>
            <person name="Li C."/>
            <person name="Ma Q."/>
            <person name="Ju M."/>
            <person name="Zhao R."/>
            <person name="Li G."/>
            <person name="Mu C."/>
            <person name="Tian Q."/>
            <person name="Mei H."/>
            <person name="Zhang T."/>
            <person name="Gao T."/>
            <person name="Zhang H."/>
        </authorList>
    </citation>
    <scope>NUCLEOTIDE SEQUENCE</scope>
    <source>
        <strain evidence="2">K16</strain>
    </source>
</reference>
<sequence length="94" mass="10588">MLEGCPWSFDKNIIVLSQIRASENLAVVDLNWCDFYIYIYNLSLNMMNLGVATLIGNRLGKFRDMDMDAAGCSWSSSMRVRIGLNVNVPLTHAI</sequence>
<organism evidence="2 3">
    <name type="scientific">Sesamum angolense</name>
    <dbReference type="NCBI Taxonomy" id="2727404"/>
    <lineage>
        <taxon>Eukaryota</taxon>
        <taxon>Viridiplantae</taxon>
        <taxon>Streptophyta</taxon>
        <taxon>Embryophyta</taxon>
        <taxon>Tracheophyta</taxon>
        <taxon>Spermatophyta</taxon>
        <taxon>Magnoliopsida</taxon>
        <taxon>eudicotyledons</taxon>
        <taxon>Gunneridae</taxon>
        <taxon>Pentapetalae</taxon>
        <taxon>asterids</taxon>
        <taxon>lamiids</taxon>
        <taxon>Lamiales</taxon>
        <taxon>Pedaliaceae</taxon>
        <taxon>Sesamum</taxon>
    </lineage>
</organism>
<keyword evidence="1" id="KW-0812">Transmembrane</keyword>
<keyword evidence="1" id="KW-1133">Transmembrane helix</keyword>
<dbReference type="AlphaFoldDB" id="A0AAE1WLS6"/>
<keyword evidence="3" id="KW-1185">Reference proteome</keyword>